<organism evidence="3 4">
    <name type="scientific">Pinctada imbricata</name>
    <name type="common">Atlantic pearl-oyster</name>
    <name type="synonym">Pinctada martensii</name>
    <dbReference type="NCBI Taxonomy" id="66713"/>
    <lineage>
        <taxon>Eukaryota</taxon>
        <taxon>Metazoa</taxon>
        <taxon>Spiralia</taxon>
        <taxon>Lophotrochozoa</taxon>
        <taxon>Mollusca</taxon>
        <taxon>Bivalvia</taxon>
        <taxon>Autobranchia</taxon>
        <taxon>Pteriomorphia</taxon>
        <taxon>Pterioida</taxon>
        <taxon>Pterioidea</taxon>
        <taxon>Pteriidae</taxon>
        <taxon>Pinctada</taxon>
    </lineage>
</organism>
<keyword evidence="4" id="KW-1185">Reference proteome</keyword>
<gene>
    <name evidence="3" type="ORF">FSP39_008616</name>
</gene>
<sequence>MCMKNHACKRTFISSCDRCYSLYHQSLLESPLTCLSKYSYSTVQSQSSQRAESVNSNRDRIEPCGTPDSSLSSQDADKDIKPSLSAITRDDTTVETFSEIIPGKGPPPELPVNCCMSGCANCVWITYAEELQEYYRDGGARALKEINKLENEGLKAFLKLELGLK</sequence>
<evidence type="ECO:0000259" key="2">
    <source>
        <dbReference type="Pfam" id="PF09791"/>
    </source>
</evidence>
<dbReference type="PANTHER" id="PTHR21193">
    <property type="entry name" value="OXIDOREDUCTASE-LIKE DOMAIN-CONTAINING PROTEIN 1"/>
    <property type="match status" value="1"/>
</dbReference>
<dbReference type="InterPro" id="IPR039251">
    <property type="entry name" value="OXLD1"/>
</dbReference>
<proteinExistence type="predicted"/>
<dbReference type="EMBL" id="VSWD01000010">
    <property type="protein sequence ID" value="KAK3090024.1"/>
    <property type="molecule type" value="Genomic_DNA"/>
</dbReference>
<dbReference type="Proteomes" id="UP001186944">
    <property type="component" value="Unassembled WGS sequence"/>
</dbReference>
<feature type="region of interest" description="Disordered" evidence="1">
    <location>
        <begin position="47"/>
        <end position="82"/>
    </location>
</feature>
<comment type="caution">
    <text evidence="3">The sequence shown here is derived from an EMBL/GenBank/DDBJ whole genome shotgun (WGS) entry which is preliminary data.</text>
</comment>
<dbReference type="GO" id="GO:0005739">
    <property type="term" value="C:mitochondrion"/>
    <property type="evidence" value="ECO:0007669"/>
    <property type="project" value="TreeGrafter"/>
</dbReference>
<dbReference type="PANTHER" id="PTHR21193:SF3">
    <property type="entry name" value="OXIDOREDUCTASE-LIKE DOMAIN-CONTAINING PROTEIN 1"/>
    <property type="match status" value="1"/>
</dbReference>
<reference evidence="3" key="1">
    <citation type="submission" date="2019-08" db="EMBL/GenBank/DDBJ databases">
        <title>The improved chromosome-level genome for the pearl oyster Pinctada fucata martensii using PacBio sequencing and Hi-C.</title>
        <authorList>
            <person name="Zheng Z."/>
        </authorList>
    </citation>
    <scope>NUCLEOTIDE SEQUENCE</scope>
    <source>
        <strain evidence="3">ZZ-2019</strain>
        <tissue evidence="3">Adductor muscle</tissue>
    </source>
</reference>
<dbReference type="AlphaFoldDB" id="A0AA89BT35"/>
<dbReference type="InterPro" id="IPR019180">
    <property type="entry name" value="Oxidoreductase-like_N"/>
</dbReference>
<name>A0AA89BT35_PINIB</name>
<evidence type="ECO:0000313" key="4">
    <source>
        <dbReference type="Proteomes" id="UP001186944"/>
    </source>
</evidence>
<evidence type="ECO:0000256" key="1">
    <source>
        <dbReference type="SAM" id="MobiDB-lite"/>
    </source>
</evidence>
<protein>
    <recommendedName>
        <fullName evidence="2">Oxidoreductase-like domain-containing protein</fullName>
    </recommendedName>
</protein>
<evidence type="ECO:0000313" key="3">
    <source>
        <dbReference type="EMBL" id="KAK3090024.1"/>
    </source>
</evidence>
<feature type="domain" description="Oxidoreductase-like" evidence="2">
    <location>
        <begin position="106"/>
        <end position="135"/>
    </location>
</feature>
<accession>A0AA89BT35</accession>
<dbReference type="Pfam" id="PF09791">
    <property type="entry name" value="Oxidored-like"/>
    <property type="match status" value="1"/>
</dbReference>